<dbReference type="Gene3D" id="2.10.70.10">
    <property type="entry name" value="Complement Module, domain 1"/>
    <property type="match status" value="1"/>
</dbReference>
<dbReference type="GO" id="GO:0002052">
    <property type="term" value="P:positive regulation of neuroblast proliferation"/>
    <property type="evidence" value="ECO:0007669"/>
    <property type="project" value="TreeGrafter"/>
</dbReference>
<dbReference type="InterPro" id="IPR003599">
    <property type="entry name" value="Ig_sub"/>
</dbReference>
<dbReference type="Pfam" id="PF00193">
    <property type="entry name" value="Xlink"/>
    <property type="match status" value="2"/>
</dbReference>
<feature type="compositionally biased region" description="Polar residues" evidence="12">
    <location>
        <begin position="656"/>
        <end position="675"/>
    </location>
</feature>
<dbReference type="InterPro" id="IPR000538">
    <property type="entry name" value="Link_dom"/>
</dbReference>
<evidence type="ECO:0000259" key="17">
    <source>
        <dbReference type="PROSITE" id="PS50923"/>
    </source>
</evidence>
<keyword evidence="8" id="KW-0393">Immunoglobulin domain</keyword>
<dbReference type="GO" id="GO:0007417">
    <property type="term" value="P:central nervous system development"/>
    <property type="evidence" value="ECO:0007669"/>
    <property type="project" value="TreeGrafter"/>
</dbReference>
<dbReference type="PRINTS" id="PR01265">
    <property type="entry name" value="LINKMODULE"/>
</dbReference>
<feature type="compositionally biased region" description="Polar residues" evidence="12">
    <location>
        <begin position="791"/>
        <end position="810"/>
    </location>
</feature>
<feature type="domain" description="Ig-like" evidence="16">
    <location>
        <begin position="25"/>
        <end position="152"/>
    </location>
</feature>
<keyword evidence="3 13" id="KW-0732">Signal</keyword>
<evidence type="ECO:0000259" key="15">
    <source>
        <dbReference type="PROSITE" id="PS50041"/>
    </source>
</evidence>
<evidence type="ECO:0000256" key="10">
    <source>
        <dbReference type="PROSITE-ProRule" id="PRU00302"/>
    </source>
</evidence>
<dbReference type="CDD" id="cd03520">
    <property type="entry name" value="Link_domain_CSPGs_modules_2_4"/>
    <property type="match status" value="1"/>
</dbReference>
<dbReference type="GO" id="GO:0045202">
    <property type="term" value="C:synapse"/>
    <property type="evidence" value="ECO:0007669"/>
    <property type="project" value="TreeGrafter"/>
</dbReference>
<dbReference type="InterPro" id="IPR000436">
    <property type="entry name" value="Sushi_SCR_CCP_dom"/>
</dbReference>
<dbReference type="RefSeq" id="XP_029115909.1">
    <property type="nucleotide sequence ID" value="XM_029260076.1"/>
</dbReference>
<dbReference type="SUPFAM" id="SSF56436">
    <property type="entry name" value="C-type lectin-like"/>
    <property type="match status" value="3"/>
</dbReference>
<dbReference type="FunFam" id="3.10.100.10:FF:000003">
    <property type="entry name" value="Versican core protein"/>
    <property type="match status" value="1"/>
</dbReference>
<dbReference type="FunFam" id="3.10.100.10:FF:000011">
    <property type="entry name" value="Aggrecan core protein"/>
    <property type="match status" value="1"/>
</dbReference>
<dbReference type="Gene3D" id="2.10.25.10">
    <property type="entry name" value="Laminin"/>
    <property type="match status" value="1"/>
</dbReference>
<evidence type="ECO:0000256" key="2">
    <source>
        <dbReference type="ARBA" id="ARBA00022525"/>
    </source>
</evidence>
<dbReference type="FunFam" id="3.10.100.10:FF:000002">
    <property type="entry name" value="Hyaluronan proteoglycan link protein 1"/>
    <property type="match status" value="1"/>
</dbReference>
<evidence type="ECO:0000259" key="16">
    <source>
        <dbReference type="PROSITE" id="PS50835"/>
    </source>
</evidence>
<feature type="compositionally biased region" description="Polar residues" evidence="12">
    <location>
        <begin position="715"/>
        <end position="727"/>
    </location>
</feature>
<dbReference type="GeneID" id="108926764"/>
<feature type="compositionally biased region" description="Basic and acidic residues" evidence="12">
    <location>
        <begin position="471"/>
        <end position="482"/>
    </location>
</feature>
<feature type="domain" description="Sushi" evidence="17">
    <location>
        <begin position="1461"/>
        <end position="1521"/>
    </location>
</feature>
<dbReference type="InterPro" id="IPR016187">
    <property type="entry name" value="CTDL_fold"/>
</dbReference>
<dbReference type="InterPro" id="IPR035976">
    <property type="entry name" value="Sushi/SCR/CCP_sf"/>
</dbReference>
<dbReference type="InterPro" id="IPR016186">
    <property type="entry name" value="C-type_lectin-like/link_sf"/>
</dbReference>
<dbReference type="PROSITE" id="PS50963">
    <property type="entry name" value="LINK_2"/>
    <property type="match status" value="2"/>
</dbReference>
<dbReference type="InterPro" id="IPR013106">
    <property type="entry name" value="Ig_V-set"/>
</dbReference>
<dbReference type="FunFam" id="2.10.70.10:FF:000003">
    <property type="entry name" value="Versican core protein"/>
    <property type="match status" value="1"/>
</dbReference>
<comment type="caution">
    <text evidence="9">Lacks conserved residue(s) required for the propagation of feature annotation.</text>
</comment>
<gene>
    <name evidence="19" type="primary">bcan</name>
</gene>
<dbReference type="Gene3D" id="3.10.100.10">
    <property type="entry name" value="Mannose-Binding Protein A, subunit A"/>
    <property type="match status" value="3"/>
</dbReference>
<dbReference type="GO" id="GO:0072534">
    <property type="term" value="C:perineuronal net"/>
    <property type="evidence" value="ECO:0007669"/>
    <property type="project" value="TreeGrafter"/>
</dbReference>
<dbReference type="CDD" id="cd03517">
    <property type="entry name" value="Link_domain_CSPGs_modules_1_3"/>
    <property type="match status" value="1"/>
</dbReference>
<dbReference type="Gene3D" id="2.60.40.10">
    <property type="entry name" value="Immunoglobulins"/>
    <property type="match status" value="1"/>
</dbReference>
<dbReference type="OrthoDB" id="7357196at2759"/>
<keyword evidence="4" id="KW-0677">Repeat</keyword>
<dbReference type="PROSITE" id="PS50041">
    <property type="entry name" value="C_TYPE_LECTIN_2"/>
    <property type="match status" value="1"/>
</dbReference>
<dbReference type="PANTHER" id="PTHR22804:SF41">
    <property type="entry name" value="BREVICAN CORE PROTEIN"/>
    <property type="match status" value="1"/>
</dbReference>
<dbReference type="CDD" id="cd00054">
    <property type="entry name" value="EGF_CA"/>
    <property type="match status" value="1"/>
</dbReference>
<dbReference type="GO" id="GO:0007155">
    <property type="term" value="P:cell adhesion"/>
    <property type="evidence" value="ECO:0007669"/>
    <property type="project" value="InterPro"/>
</dbReference>
<dbReference type="SMART" id="SM00406">
    <property type="entry name" value="IGv"/>
    <property type="match status" value="1"/>
</dbReference>
<dbReference type="InterPro" id="IPR007110">
    <property type="entry name" value="Ig-like_dom"/>
</dbReference>
<feature type="compositionally biased region" description="Polar residues" evidence="12">
    <location>
        <begin position="568"/>
        <end position="587"/>
    </location>
</feature>
<dbReference type="Pfam" id="PF00084">
    <property type="entry name" value="Sushi"/>
    <property type="match status" value="1"/>
</dbReference>
<dbReference type="Ensembl" id="ENSSFOT00015038350.2">
    <property type="protein sequence ID" value="ENSSFOP00015037932.2"/>
    <property type="gene ID" value="ENSSFOG00015024142.2"/>
</dbReference>
<organism evidence="19 20">
    <name type="scientific">Scleropages formosus</name>
    <name type="common">Asian bonytongue</name>
    <name type="synonym">Osteoglossum formosum</name>
    <dbReference type="NCBI Taxonomy" id="113540"/>
    <lineage>
        <taxon>Eukaryota</taxon>
        <taxon>Metazoa</taxon>
        <taxon>Chordata</taxon>
        <taxon>Craniata</taxon>
        <taxon>Vertebrata</taxon>
        <taxon>Euteleostomi</taxon>
        <taxon>Actinopterygii</taxon>
        <taxon>Neopterygii</taxon>
        <taxon>Teleostei</taxon>
        <taxon>Osteoglossocephala</taxon>
        <taxon>Osteoglossomorpha</taxon>
        <taxon>Osteoglossiformes</taxon>
        <taxon>Osteoglossidae</taxon>
        <taxon>Scleropages</taxon>
    </lineage>
</organism>
<evidence type="ECO:0000256" key="3">
    <source>
        <dbReference type="ARBA" id="ARBA00022729"/>
    </source>
</evidence>
<dbReference type="GO" id="GO:0005615">
    <property type="term" value="C:extracellular space"/>
    <property type="evidence" value="ECO:0007669"/>
    <property type="project" value="TreeGrafter"/>
</dbReference>
<dbReference type="SMART" id="SM00409">
    <property type="entry name" value="IG"/>
    <property type="match status" value="1"/>
</dbReference>
<dbReference type="GO" id="GO:0001501">
    <property type="term" value="P:skeletal system development"/>
    <property type="evidence" value="ECO:0007669"/>
    <property type="project" value="TreeGrafter"/>
</dbReference>
<evidence type="ECO:0000256" key="8">
    <source>
        <dbReference type="ARBA" id="ARBA00023319"/>
    </source>
</evidence>
<feature type="region of interest" description="Disordered" evidence="12">
    <location>
        <begin position="1122"/>
        <end position="1141"/>
    </location>
</feature>
<keyword evidence="9" id="KW-0245">EGF-like domain</keyword>
<dbReference type="GO" id="GO:0010001">
    <property type="term" value="P:glial cell differentiation"/>
    <property type="evidence" value="ECO:0007669"/>
    <property type="project" value="TreeGrafter"/>
</dbReference>
<dbReference type="PROSITE" id="PS00022">
    <property type="entry name" value="EGF_1"/>
    <property type="match status" value="1"/>
</dbReference>
<evidence type="ECO:0000256" key="1">
    <source>
        <dbReference type="ARBA" id="ARBA00004613"/>
    </source>
</evidence>
<feature type="compositionally biased region" description="Polar residues" evidence="12">
    <location>
        <begin position="1129"/>
        <end position="1139"/>
    </location>
</feature>
<dbReference type="SMART" id="SM00445">
    <property type="entry name" value="LINK"/>
    <property type="match status" value="2"/>
</dbReference>
<feature type="domain" description="Link" evidence="18">
    <location>
        <begin position="159"/>
        <end position="254"/>
    </location>
</feature>
<feature type="chain" id="PRO_5034719512" evidence="13">
    <location>
        <begin position="17"/>
        <end position="1563"/>
    </location>
</feature>
<feature type="disulfide bond" evidence="9">
    <location>
        <begin position="1320"/>
        <end position="1329"/>
    </location>
</feature>
<sequence>MLLSLLLCSMNTLILASLSNSDHEPAGDTNTLQVIINNNQPVLAVLGGSLTLPCLVSLPEPLPSTFTLGRHAALILPRIKWSLLSSGQETEIVVAQGDLVKVSKVYKGRASLPYYTSSPANLTLQLEGLRHSDSGIYCCKVQQGLEDAHDLAPVKVKGVVFHYRHASGHNAFSFREAQKACRNAGAHVATPGQLGAAYHSGLEQCHAGWLSDQTVGYAVQHPSQACFGDMEGDPGMRNYGKLYSQKRYDVYCYVEDIPGKVVYNSSPLHLTLEEAKAYCGSCGAKLATLGQLYAAWSDGLHHCSPGWLADGSVRYPVVTPTEHCGGSKPGIRTVYRYHNQTGFPEPHSRHDVYCFQDNRRPQTDTSREYMAADSESVDQDSLLKDPLEDFSLGQILEQEKSEPDGVMEVFPVFESSVAATQMMEQGTIQEIFPVDNIQVDISVPLDSQNPTTPKATSQTKQFKEVLSSVQKARDPEHYHPKPEISLNSNVTIPSSENSGNNLKSETVLETNGPTVSPRDTGVSITHPLMPETNKSRDLFSLSGGSGGNHGRYHPLSEKNRESIDPETSAGNNQQYDKSNTNLDTSISSLSYNESKGFKHYPPVTGTNLVTSDLSKSHYDILESRSGSEMVFDNSEDNSSFSNASVTAHLEIGTVTPPLSSSEEPGTSMSPASPTSWYDIPPGENNHGKGKLAKISETSTSASTPHGDWDLHSELPTPSSEWNATTPYSPLNQTEVSIPSLSPSGSVVTWSDVEVRSGKKNAPVSEKLKDLVTLEPLDIDLIVPSEDIHTSAHSSSTLIPQVSGSTQQQSGIWPDSSSSEEKQVEQEAVGTSVPPSVGDPTGPAGLGSPTYPSITFDPIHPYPQGRAENDTASPFPVGQEKIETLGESLESSVEGSFGSAVTSDEMQTSQMNRSADISSGVDSTQQQSGIGWTGFSTPVEDTEASGQQWVEMSFGSGDLGSISDLGLISVDMESVSSVSSGDGSSEFSGDQEMLRPGGFPVTLMTSPAPFTLPGPSSPFGAAEVEASGPSYIHLPEVVISSELENSGMEQTEQEEFSETHDVTFPAVTCTDEKLSSQEGVTVRGHSEMTSVEFLGPSAEPEQLLPSTYSPGEASEINQDTTITELPESPFPSTTIAPTTDYTDEPYEATPAVSMSHRSIGPMATGESTLYPDSTQSPSWGIEASSTILQESHTKAKYIPKHPSVTQVFEPEFSSITSGYPTRSITTPSALESQKSYASAGPVDSVSPEEDIFQHFTASSPLEDTEQPEIKVVPTQPSTFPTLPKEKATVGGGGSTSGACLENPCINGGTCVEEGGSSGCLCLPTYGGDFCQTDLEPCEVGWEKFQGFCYRHFTDRQGWEVAEQQCRTYGGHLASVMSPEEQDFINNNYKEYQWTGLNDKTLEGDFRWSDGNPLLYENWYNGQPDSYFLSGEDCVVMVWHDGGRWSDVPCNYHLSYTCKKGTSSCGEPPGVPNARVFSKLRQRYETGSMVRYYCTEGFLQRHDPVIKCLPSGQWEEPQVTCVPVLGDPAGHQQVMTPFAQSEEEALEDTAKEKVTPEFWDIKWNF</sequence>
<feature type="region of interest" description="Disordered" evidence="12">
    <location>
        <begin position="654"/>
        <end position="727"/>
    </location>
</feature>
<evidence type="ECO:0000259" key="18">
    <source>
        <dbReference type="PROSITE" id="PS50963"/>
    </source>
</evidence>
<feature type="compositionally biased region" description="Basic and acidic residues" evidence="12">
    <location>
        <begin position="554"/>
        <end position="563"/>
    </location>
</feature>
<feature type="signal peptide" evidence="13">
    <location>
        <begin position="1"/>
        <end position="16"/>
    </location>
</feature>
<evidence type="ECO:0000256" key="13">
    <source>
        <dbReference type="SAM" id="SignalP"/>
    </source>
</evidence>
<dbReference type="InterPro" id="IPR000742">
    <property type="entry name" value="EGF"/>
</dbReference>
<dbReference type="PROSITE" id="PS00615">
    <property type="entry name" value="C_TYPE_LECTIN_1"/>
    <property type="match status" value="1"/>
</dbReference>
<dbReference type="PROSITE" id="PS01241">
    <property type="entry name" value="LINK_1"/>
    <property type="match status" value="1"/>
</dbReference>
<feature type="domain" description="C-type lectin" evidence="15">
    <location>
        <begin position="1343"/>
        <end position="1457"/>
    </location>
</feature>
<protein>
    <submittedName>
        <fullName evidence="19">Brevican</fullName>
    </submittedName>
</protein>
<evidence type="ECO:0000256" key="4">
    <source>
        <dbReference type="ARBA" id="ARBA00022737"/>
    </source>
</evidence>
<comment type="subcellular location">
    <subcellularLocation>
        <location evidence="1">Secreted</location>
    </subcellularLocation>
</comment>
<dbReference type="Pfam" id="PF00059">
    <property type="entry name" value="Lectin_C"/>
    <property type="match status" value="1"/>
</dbReference>
<keyword evidence="20" id="KW-1185">Reference proteome</keyword>
<dbReference type="Proteomes" id="UP000694397">
    <property type="component" value="Chromosome 18"/>
</dbReference>
<dbReference type="GeneTree" id="ENSGT00940000157343"/>
<dbReference type="Pfam" id="PF07686">
    <property type="entry name" value="V-set"/>
    <property type="match status" value="1"/>
</dbReference>
<keyword evidence="7" id="KW-0325">Glycoprotein</keyword>
<feature type="domain" description="EGF-like" evidence="14">
    <location>
        <begin position="1294"/>
        <end position="1330"/>
    </location>
</feature>
<dbReference type="SUPFAM" id="SSF48726">
    <property type="entry name" value="Immunoglobulin"/>
    <property type="match status" value="1"/>
</dbReference>
<keyword evidence="5" id="KW-0654">Proteoglycan</keyword>
<feature type="disulfide bond" evidence="11">
    <location>
        <begin position="303"/>
        <end position="324"/>
    </location>
</feature>
<evidence type="ECO:0000256" key="5">
    <source>
        <dbReference type="ARBA" id="ARBA00022974"/>
    </source>
</evidence>
<reference evidence="19" key="2">
    <citation type="submission" date="2025-08" db="UniProtKB">
        <authorList>
            <consortium name="Ensembl"/>
        </authorList>
    </citation>
    <scope>IDENTIFICATION</scope>
</reference>
<feature type="disulfide bond" evidence="10">
    <location>
        <begin position="1492"/>
        <end position="1519"/>
    </location>
</feature>
<evidence type="ECO:0000256" key="6">
    <source>
        <dbReference type="ARBA" id="ARBA00023157"/>
    </source>
</evidence>
<dbReference type="PROSITE" id="PS50923">
    <property type="entry name" value="SUSHI"/>
    <property type="match status" value="1"/>
</dbReference>
<dbReference type="SMART" id="SM00032">
    <property type="entry name" value="CCP"/>
    <property type="match status" value="1"/>
</dbReference>
<reference evidence="19 20" key="1">
    <citation type="submission" date="2019-04" db="EMBL/GenBank/DDBJ databases">
        <authorList>
            <consortium name="Wellcome Sanger Institute Data Sharing"/>
        </authorList>
    </citation>
    <scope>NUCLEOTIDE SEQUENCE [LARGE SCALE GENOMIC DNA]</scope>
</reference>
<dbReference type="InterPro" id="IPR018378">
    <property type="entry name" value="C-type_lectin_CS"/>
</dbReference>
<dbReference type="SUPFAM" id="SSF57535">
    <property type="entry name" value="Complement control module/SCR domain"/>
    <property type="match status" value="1"/>
</dbReference>
<keyword evidence="10" id="KW-0768">Sushi</keyword>
<feature type="region of interest" description="Disordered" evidence="12">
    <location>
        <begin position="469"/>
        <end position="587"/>
    </location>
</feature>
<evidence type="ECO:0000256" key="12">
    <source>
        <dbReference type="SAM" id="MobiDB-lite"/>
    </source>
</evidence>
<dbReference type="SMART" id="SM00034">
    <property type="entry name" value="CLECT"/>
    <property type="match status" value="1"/>
</dbReference>
<dbReference type="PANTHER" id="PTHR22804">
    <property type="entry name" value="AGGRECAN/VERSICAN PROTEOGLYCAN"/>
    <property type="match status" value="1"/>
</dbReference>
<dbReference type="InterPro" id="IPR001304">
    <property type="entry name" value="C-type_lectin-like"/>
</dbReference>
<evidence type="ECO:0000313" key="19">
    <source>
        <dbReference type="Ensembl" id="ENSSFOP00015037932.2"/>
    </source>
</evidence>
<evidence type="ECO:0000256" key="7">
    <source>
        <dbReference type="ARBA" id="ARBA00023180"/>
    </source>
</evidence>
<feature type="region of interest" description="Disordered" evidence="12">
    <location>
        <begin position="791"/>
        <end position="875"/>
    </location>
</feature>
<dbReference type="PROSITE" id="PS50835">
    <property type="entry name" value="IG_LIKE"/>
    <property type="match status" value="1"/>
</dbReference>
<evidence type="ECO:0000256" key="9">
    <source>
        <dbReference type="PROSITE-ProRule" id="PRU00076"/>
    </source>
</evidence>
<accession>A0A8C9SPZ8</accession>
<dbReference type="InterPro" id="IPR036179">
    <property type="entry name" value="Ig-like_dom_sf"/>
</dbReference>
<dbReference type="PROSITE" id="PS50026">
    <property type="entry name" value="EGF_3"/>
    <property type="match status" value="1"/>
</dbReference>
<keyword evidence="6 9" id="KW-1015">Disulfide bond</keyword>
<proteinExistence type="predicted"/>
<evidence type="ECO:0000256" key="11">
    <source>
        <dbReference type="PROSITE-ProRule" id="PRU00323"/>
    </source>
</evidence>
<feature type="domain" description="Link" evidence="18">
    <location>
        <begin position="257"/>
        <end position="356"/>
    </location>
</feature>
<dbReference type="InterPro" id="IPR050691">
    <property type="entry name" value="Hyaluronan_bind_Proteoglycan"/>
</dbReference>
<evidence type="ECO:0000259" key="14">
    <source>
        <dbReference type="PROSITE" id="PS50026"/>
    </source>
</evidence>
<keyword evidence="2" id="KW-0964">Secreted</keyword>
<reference evidence="19" key="3">
    <citation type="submission" date="2025-09" db="UniProtKB">
        <authorList>
            <consortium name="Ensembl"/>
        </authorList>
    </citation>
    <scope>IDENTIFICATION</scope>
</reference>
<dbReference type="GO" id="GO:0005540">
    <property type="term" value="F:hyaluronic acid binding"/>
    <property type="evidence" value="ECO:0007669"/>
    <property type="project" value="InterPro"/>
</dbReference>
<dbReference type="CDD" id="cd00033">
    <property type="entry name" value="CCP"/>
    <property type="match status" value="1"/>
</dbReference>
<feature type="compositionally biased region" description="Polar residues" evidence="12">
    <location>
        <begin position="485"/>
        <end position="514"/>
    </location>
</feature>
<name>A0A8C9SPZ8_SCLFO</name>
<dbReference type="InterPro" id="IPR013783">
    <property type="entry name" value="Ig-like_fold"/>
</dbReference>
<evidence type="ECO:0000313" key="20">
    <source>
        <dbReference type="Proteomes" id="UP000694397"/>
    </source>
</evidence>
<feature type="disulfide bond" evidence="10">
    <location>
        <begin position="1463"/>
        <end position="1506"/>
    </location>
</feature>
<feature type="disulfide bond" evidence="11">
    <location>
        <begin position="205"/>
        <end position="226"/>
    </location>
</feature>